<dbReference type="GO" id="GO:0000287">
    <property type="term" value="F:magnesium ion binding"/>
    <property type="evidence" value="ECO:0007669"/>
    <property type="project" value="UniProtKB-UniRule"/>
</dbReference>
<feature type="binding site" evidence="15">
    <location>
        <position position="1259"/>
    </location>
    <ligand>
        <name>Mg(2+)</name>
        <dbReference type="ChEBI" id="CHEBI:18420"/>
    </ligand>
</feature>
<feature type="binding site" evidence="14">
    <location>
        <position position="1141"/>
    </location>
    <ligand>
        <name>ATP</name>
        <dbReference type="ChEBI" id="CHEBI:30616"/>
    </ligand>
</feature>
<feature type="region of interest" description="Disordered" evidence="17">
    <location>
        <begin position="800"/>
        <end position="827"/>
    </location>
</feature>
<dbReference type="SFLD" id="SFLDS00003">
    <property type="entry name" value="Haloacid_Dehalogenase"/>
    <property type="match status" value="1"/>
</dbReference>
<dbReference type="EMBL" id="BSXU01000037">
    <property type="protein sequence ID" value="GMG18971.1"/>
    <property type="molecule type" value="Genomic_DNA"/>
</dbReference>
<evidence type="ECO:0000256" key="8">
    <source>
        <dbReference type="ARBA" id="ARBA00022967"/>
    </source>
</evidence>
<feature type="domain" description="P-type ATPase N-terminal" evidence="18">
    <location>
        <begin position="202"/>
        <end position="259"/>
    </location>
</feature>
<feature type="binding site" evidence="15">
    <location>
        <position position="630"/>
    </location>
    <ligand>
        <name>Mg(2+)</name>
        <dbReference type="ChEBI" id="CHEBI:18420"/>
    </ligand>
</feature>
<dbReference type="InterPro" id="IPR036412">
    <property type="entry name" value="HAD-like_sf"/>
</dbReference>
<feature type="transmembrane region" description="Helical" evidence="16">
    <location>
        <begin position="1399"/>
        <end position="1420"/>
    </location>
</feature>
<keyword evidence="9 16" id="KW-1133">Transmembrane helix</keyword>
<dbReference type="SUPFAM" id="SSF81660">
    <property type="entry name" value="Metal cation-transporting ATPase, ATP-binding domain N"/>
    <property type="match status" value="1"/>
</dbReference>
<dbReference type="Pfam" id="PF16212">
    <property type="entry name" value="PhoLip_ATPase_C"/>
    <property type="match status" value="1"/>
</dbReference>
<feature type="transmembrane region" description="Helical" evidence="16">
    <location>
        <begin position="1349"/>
        <end position="1369"/>
    </location>
</feature>
<evidence type="ECO:0000256" key="16">
    <source>
        <dbReference type="RuleBase" id="RU362033"/>
    </source>
</evidence>
<feature type="transmembrane region" description="Helical" evidence="16">
    <location>
        <begin position="518"/>
        <end position="539"/>
    </location>
</feature>
<dbReference type="Proteomes" id="UP001165063">
    <property type="component" value="Unassembled WGS sequence"/>
</dbReference>
<evidence type="ECO:0000256" key="4">
    <source>
        <dbReference type="ARBA" id="ARBA00022723"/>
    </source>
</evidence>
<feature type="transmembrane region" description="Helical" evidence="16">
    <location>
        <begin position="559"/>
        <end position="582"/>
    </location>
</feature>
<evidence type="ECO:0000256" key="12">
    <source>
        <dbReference type="ARBA" id="ARBA00049128"/>
    </source>
</evidence>
<feature type="binding site" evidence="14">
    <location>
        <position position="630"/>
    </location>
    <ligand>
        <name>ATP</name>
        <dbReference type="ChEBI" id="CHEBI:30616"/>
    </ligand>
</feature>
<evidence type="ECO:0000256" key="14">
    <source>
        <dbReference type="PIRSR" id="PIRSR606539-2"/>
    </source>
</evidence>
<feature type="region of interest" description="Disordered" evidence="17">
    <location>
        <begin position="1601"/>
        <end position="1637"/>
    </location>
</feature>
<keyword evidence="10 16" id="KW-0472">Membrane</keyword>
<evidence type="ECO:0000256" key="9">
    <source>
        <dbReference type="ARBA" id="ARBA00022989"/>
    </source>
</evidence>
<dbReference type="EC" id="7.6.2.1" evidence="16"/>
<comment type="similarity">
    <text evidence="2 16">Belongs to the cation transport ATPase (P-type) (TC 3.A.3) family. Type IV subfamily.</text>
</comment>
<evidence type="ECO:0000313" key="20">
    <source>
        <dbReference type="EMBL" id="GMG18971.1"/>
    </source>
</evidence>
<dbReference type="GO" id="GO:0032456">
    <property type="term" value="P:endocytic recycling"/>
    <property type="evidence" value="ECO:0007669"/>
    <property type="project" value="TreeGrafter"/>
</dbReference>
<comment type="catalytic activity">
    <reaction evidence="12">
        <text>a 1,2-diacyl-sn-glycero-3-phosphoethanolamine(out) + ATP + H2O = a 1,2-diacyl-sn-glycero-3-phosphoethanolamine(in) + ADP + phosphate + H(+)</text>
        <dbReference type="Rhea" id="RHEA:66132"/>
        <dbReference type="ChEBI" id="CHEBI:15377"/>
        <dbReference type="ChEBI" id="CHEBI:15378"/>
        <dbReference type="ChEBI" id="CHEBI:30616"/>
        <dbReference type="ChEBI" id="CHEBI:43474"/>
        <dbReference type="ChEBI" id="CHEBI:64612"/>
        <dbReference type="ChEBI" id="CHEBI:456216"/>
    </reaction>
    <physiologicalReaction direction="left-to-right" evidence="12">
        <dbReference type="Rhea" id="RHEA:66133"/>
    </physiologicalReaction>
</comment>
<evidence type="ECO:0000256" key="15">
    <source>
        <dbReference type="PIRSR" id="PIRSR606539-3"/>
    </source>
</evidence>
<keyword evidence="8 16" id="KW-1278">Translocase</keyword>
<dbReference type="Pfam" id="PF16209">
    <property type="entry name" value="PhoLip_ATPase_N"/>
    <property type="match status" value="1"/>
</dbReference>
<dbReference type="GO" id="GO:0005886">
    <property type="term" value="C:plasma membrane"/>
    <property type="evidence" value="ECO:0007669"/>
    <property type="project" value="TreeGrafter"/>
</dbReference>
<feature type="transmembrane region" description="Helical" evidence="16">
    <location>
        <begin position="1464"/>
        <end position="1484"/>
    </location>
</feature>
<keyword evidence="5 14" id="KW-0547">Nucleotide-binding</keyword>
<dbReference type="InterPro" id="IPR001757">
    <property type="entry name" value="P_typ_ATPase"/>
</dbReference>
<dbReference type="GO" id="GO:0006892">
    <property type="term" value="P:post-Golgi vesicle-mediated transport"/>
    <property type="evidence" value="ECO:0007669"/>
    <property type="project" value="TreeGrafter"/>
</dbReference>
<feature type="binding site" evidence="14">
    <location>
        <position position="1238"/>
    </location>
    <ligand>
        <name>ATP</name>
        <dbReference type="ChEBI" id="CHEBI:30616"/>
    </ligand>
</feature>
<dbReference type="NCBIfam" id="TIGR01652">
    <property type="entry name" value="ATPase-Plipid"/>
    <property type="match status" value="1"/>
</dbReference>
<dbReference type="Pfam" id="PF13246">
    <property type="entry name" value="Cation_ATPase"/>
    <property type="match status" value="1"/>
</dbReference>
<dbReference type="Gene3D" id="3.40.50.1000">
    <property type="entry name" value="HAD superfamily/HAD-like"/>
    <property type="match status" value="1"/>
</dbReference>
<evidence type="ECO:0000313" key="21">
    <source>
        <dbReference type="Proteomes" id="UP001165063"/>
    </source>
</evidence>
<dbReference type="GO" id="GO:0016887">
    <property type="term" value="F:ATP hydrolysis activity"/>
    <property type="evidence" value="ECO:0007669"/>
    <property type="project" value="InterPro"/>
</dbReference>
<comment type="caution">
    <text evidence="20">The sequence shown here is derived from an EMBL/GenBank/DDBJ whole genome shotgun (WGS) entry which is preliminary data.</text>
</comment>
<feature type="transmembrane region" description="Helical" evidence="16">
    <location>
        <begin position="1508"/>
        <end position="1533"/>
    </location>
</feature>
<evidence type="ECO:0000256" key="17">
    <source>
        <dbReference type="SAM" id="MobiDB-lite"/>
    </source>
</evidence>
<evidence type="ECO:0000256" key="5">
    <source>
        <dbReference type="ARBA" id="ARBA00022741"/>
    </source>
</evidence>
<dbReference type="SUPFAM" id="SSF81653">
    <property type="entry name" value="Calcium ATPase, transduction domain A"/>
    <property type="match status" value="1"/>
</dbReference>
<dbReference type="PRINTS" id="PR00119">
    <property type="entry name" value="CATATPASE"/>
</dbReference>
<organism evidence="20 21">
    <name type="scientific">Ambrosiozyma monospora</name>
    <name type="common">Yeast</name>
    <name type="synonym">Endomycopsis monosporus</name>
    <dbReference type="NCBI Taxonomy" id="43982"/>
    <lineage>
        <taxon>Eukaryota</taxon>
        <taxon>Fungi</taxon>
        <taxon>Dikarya</taxon>
        <taxon>Ascomycota</taxon>
        <taxon>Saccharomycotina</taxon>
        <taxon>Pichiomycetes</taxon>
        <taxon>Pichiales</taxon>
        <taxon>Pichiaceae</taxon>
        <taxon>Ambrosiozyma</taxon>
    </lineage>
</organism>
<name>A0A9W6YQW5_AMBMO</name>
<evidence type="ECO:0000256" key="7">
    <source>
        <dbReference type="ARBA" id="ARBA00022842"/>
    </source>
</evidence>
<dbReference type="InterPro" id="IPR032630">
    <property type="entry name" value="P_typ_ATPase_c"/>
</dbReference>
<feature type="binding site" evidence="14">
    <location>
        <position position="1143"/>
    </location>
    <ligand>
        <name>ATP</name>
        <dbReference type="ChEBI" id="CHEBI:30616"/>
    </ligand>
</feature>
<proteinExistence type="inferred from homology"/>
<comment type="catalytic activity">
    <reaction evidence="11 16">
        <text>ATP + H2O + phospholipidSide 1 = ADP + phosphate + phospholipidSide 2.</text>
        <dbReference type="EC" id="7.6.2.1"/>
    </reaction>
</comment>
<keyword evidence="3 16" id="KW-0812">Transmembrane</keyword>
<feature type="binding site" evidence="14">
    <location>
        <position position="1142"/>
    </location>
    <ligand>
        <name>ATP</name>
        <dbReference type="ChEBI" id="CHEBI:30616"/>
    </ligand>
</feature>
<feature type="binding site" evidence="14">
    <location>
        <position position="840"/>
    </location>
    <ligand>
        <name>ATP</name>
        <dbReference type="ChEBI" id="CHEBI:30616"/>
    </ligand>
</feature>
<feature type="active site" description="4-aspartylphosphate intermediate" evidence="13">
    <location>
        <position position="630"/>
    </location>
</feature>
<keyword evidence="4 15" id="KW-0479">Metal-binding</keyword>
<feature type="transmembrane region" description="Helical" evidence="16">
    <location>
        <begin position="1432"/>
        <end position="1452"/>
    </location>
</feature>
<dbReference type="SUPFAM" id="SSF81665">
    <property type="entry name" value="Calcium ATPase, transmembrane domain M"/>
    <property type="match status" value="1"/>
</dbReference>
<reference evidence="20" key="1">
    <citation type="submission" date="2023-04" db="EMBL/GenBank/DDBJ databases">
        <title>Ambrosiozyma monospora NBRC 1965.</title>
        <authorList>
            <person name="Ichikawa N."/>
            <person name="Sato H."/>
            <person name="Tonouchi N."/>
        </authorList>
    </citation>
    <scope>NUCLEOTIDE SEQUENCE</scope>
    <source>
        <strain evidence="20">NBRC 1965</strain>
    </source>
</reference>
<dbReference type="InterPro" id="IPR018303">
    <property type="entry name" value="ATPase_P-typ_P_site"/>
</dbReference>
<evidence type="ECO:0000256" key="1">
    <source>
        <dbReference type="ARBA" id="ARBA00004141"/>
    </source>
</evidence>
<evidence type="ECO:0000256" key="13">
    <source>
        <dbReference type="PIRSR" id="PIRSR606539-1"/>
    </source>
</evidence>
<dbReference type="InterPro" id="IPR008250">
    <property type="entry name" value="ATPase_P-typ_transduc_dom_A_sf"/>
</dbReference>
<feature type="binding site" evidence="14">
    <location>
        <position position="911"/>
    </location>
    <ligand>
        <name>ATP</name>
        <dbReference type="ChEBI" id="CHEBI:30616"/>
    </ligand>
</feature>
<accession>A0A9W6YQW5</accession>
<dbReference type="NCBIfam" id="TIGR01494">
    <property type="entry name" value="ATPase_P-type"/>
    <property type="match status" value="2"/>
</dbReference>
<feature type="binding site" evidence="15">
    <location>
        <position position="1263"/>
    </location>
    <ligand>
        <name>Mg(2+)</name>
        <dbReference type="ChEBI" id="CHEBI:18420"/>
    </ligand>
</feature>
<dbReference type="InterPro" id="IPR044492">
    <property type="entry name" value="P_typ_ATPase_HD_dom"/>
</dbReference>
<dbReference type="SFLD" id="SFLDF00027">
    <property type="entry name" value="p-type_atpase"/>
    <property type="match status" value="1"/>
</dbReference>
<evidence type="ECO:0000259" key="18">
    <source>
        <dbReference type="Pfam" id="PF16209"/>
    </source>
</evidence>
<keyword evidence="21" id="KW-1185">Reference proteome</keyword>
<dbReference type="InterPro" id="IPR006539">
    <property type="entry name" value="P-type_ATPase_IV"/>
</dbReference>
<feature type="domain" description="P-type ATPase C-terminal" evidence="19">
    <location>
        <begin position="1285"/>
        <end position="1536"/>
    </location>
</feature>
<evidence type="ECO:0000259" key="19">
    <source>
        <dbReference type="Pfam" id="PF16212"/>
    </source>
</evidence>
<evidence type="ECO:0000256" key="3">
    <source>
        <dbReference type="ARBA" id="ARBA00022692"/>
    </source>
</evidence>
<feature type="region of interest" description="Disordered" evidence="17">
    <location>
        <begin position="1"/>
        <end position="44"/>
    </location>
</feature>
<dbReference type="FunFam" id="3.40.50.1000:FF:000172">
    <property type="entry name" value="Phospholipid-transporting ATPase"/>
    <property type="match status" value="1"/>
</dbReference>
<evidence type="ECO:0000256" key="10">
    <source>
        <dbReference type="ARBA" id="ARBA00023136"/>
    </source>
</evidence>
<gene>
    <name evidence="20" type="ORF">Amon01_000011600</name>
</gene>
<dbReference type="OrthoDB" id="377733at2759"/>
<dbReference type="InterPro" id="IPR023214">
    <property type="entry name" value="HAD_sf"/>
</dbReference>
<comment type="subcellular location">
    <subcellularLocation>
        <location evidence="1 16">Membrane</location>
        <topology evidence="1 16">Multi-pass membrane protein</topology>
    </subcellularLocation>
</comment>
<dbReference type="InterPro" id="IPR023298">
    <property type="entry name" value="ATPase_P-typ_TM_dom_sf"/>
</dbReference>
<dbReference type="InterPro" id="IPR032631">
    <property type="entry name" value="P-type_ATPase_N"/>
</dbReference>
<feature type="binding site" evidence="14">
    <location>
        <position position="631"/>
    </location>
    <ligand>
        <name>ATP</name>
        <dbReference type="ChEBI" id="CHEBI:30616"/>
    </ligand>
</feature>
<dbReference type="Gene3D" id="3.40.1110.10">
    <property type="entry name" value="Calcium-transporting ATPase, cytoplasmic domain N"/>
    <property type="match status" value="1"/>
</dbReference>
<dbReference type="Gene3D" id="2.70.150.10">
    <property type="entry name" value="Calcium-transporting ATPase, cytoplasmic transduction domain A"/>
    <property type="match status" value="1"/>
</dbReference>
<dbReference type="PROSITE" id="PS00154">
    <property type="entry name" value="ATPASE_E1_E2"/>
    <property type="match status" value="1"/>
</dbReference>
<evidence type="ECO:0000256" key="2">
    <source>
        <dbReference type="ARBA" id="ARBA00008109"/>
    </source>
</evidence>
<evidence type="ECO:0000256" key="6">
    <source>
        <dbReference type="ARBA" id="ARBA00022840"/>
    </source>
</evidence>
<dbReference type="GO" id="GO:0140346">
    <property type="term" value="F:phosphatidylserine flippase activity"/>
    <property type="evidence" value="ECO:0007669"/>
    <property type="project" value="UniProtKB-ARBA"/>
</dbReference>
<feature type="binding site" evidence="15">
    <location>
        <position position="632"/>
    </location>
    <ligand>
        <name>Mg(2+)</name>
        <dbReference type="ChEBI" id="CHEBI:18420"/>
    </ligand>
</feature>
<feature type="binding site" evidence="14">
    <location>
        <position position="632"/>
    </location>
    <ligand>
        <name>ATP</name>
        <dbReference type="ChEBI" id="CHEBI:30616"/>
    </ligand>
</feature>
<feature type="binding site" evidence="14">
    <location>
        <position position="1061"/>
    </location>
    <ligand>
        <name>ATP</name>
        <dbReference type="ChEBI" id="CHEBI:30616"/>
    </ligand>
</feature>
<feature type="region of interest" description="Disordered" evidence="17">
    <location>
        <begin position="58"/>
        <end position="83"/>
    </location>
</feature>
<dbReference type="GO" id="GO:0005802">
    <property type="term" value="C:trans-Golgi network"/>
    <property type="evidence" value="ECO:0007669"/>
    <property type="project" value="TreeGrafter"/>
</dbReference>
<feature type="compositionally biased region" description="Low complexity" evidence="17">
    <location>
        <begin position="66"/>
        <end position="83"/>
    </location>
</feature>
<dbReference type="Pfam" id="PF00702">
    <property type="entry name" value="Hydrolase"/>
    <property type="match status" value="1"/>
</dbReference>
<evidence type="ECO:0000256" key="11">
    <source>
        <dbReference type="ARBA" id="ARBA00034036"/>
    </source>
</evidence>
<dbReference type="SFLD" id="SFLDG00002">
    <property type="entry name" value="C1.7:_P-type_atpase_like"/>
    <property type="match status" value="1"/>
</dbReference>
<dbReference type="Pfam" id="PF08282">
    <property type="entry name" value="Hydrolase_3"/>
    <property type="match status" value="1"/>
</dbReference>
<dbReference type="PANTHER" id="PTHR24092">
    <property type="entry name" value="PROBABLE PHOSPHOLIPID-TRANSPORTING ATPASE"/>
    <property type="match status" value="1"/>
</dbReference>
<dbReference type="SUPFAM" id="SSF56784">
    <property type="entry name" value="HAD-like"/>
    <property type="match status" value="1"/>
</dbReference>
<feature type="binding site" evidence="14">
    <location>
        <position position="1232"/>
    </location>
    <ligand>
        <name>ATP</name>
        <dbReference type="ChEBI" id="CHEBI:30616"/>
    </ligand>
</feature>
<keyword evidence="6 14" id="KW-0067">ATP-binding</keyword>
<feature type="compositionally biased region" description="Polar residues" evidence="17">
    <location>
        <begin position="800"/>
        <end position="812"/>
    </location>
</feature>
<keyword evidence="7 15" id="KW-0460">Magnesium</keyword>
<comment type="cofactor">
    <cofactor evidence="15">
        <name>Mg(2+)</name>
        <dbReference type="ChEBI" id="CHEBI:18420"/>
    </cofactor>
</comment>
<dbReference type="PANTHER" id="PTHR24092:SF174">
    <property type="entry name" value="PHOSPHOLIPID-TRANSPORTING ATPASE DNF3-RELATED"/>
    <property type="match status" value="1"/>
</dbReference>
<protein>
    <recommendedName>
        <fullName evidence="16">Phospholipid-transporting ATPase</fullName>
        <ecNumber evidence="16">7.6.2.1</ecNumber>
    </recommendedName>
</protein>
<feature type="binding site" evidence="14">
    <location>
        <position position="888"/>
    </location>
    <ligand>
        <name>ATP</name>
        <dbReference type="ChEBI" id="CHEBI:30616"/>
    </ligand>
</feature>
<sequence>MDSRNNMSPDPFPSADEDNDTYNSNNVFQQPPAKPVKTRKRGFSLRTQLFNKNITQAATDSHQADQQQLQQQQSQLQQNQQSQDDIELLPVDNSYTPDDLEVFRPTNATPGYELASEESIIDLDRDPLVRKKPANVHRPHIVIRYIHNLFGIEDPVPSVGGRQIPITLDLNHCDLPIQQPHHGSSRKHNHRDNQPMLLDERTNAPYCNNMITSSKYTLISFLPRQLIAQFSKLANCYFLCVSILQLIPSWSTTGTSTTIIPLSIFISISMAREGYDDFRRHRLDKTENNRLTKVLHQSNNSLHSNQYMKSATSMSFLRGSGQSFDYNDNYDDESELEGALNEENSFANETLLAANGVQVQKTRWKNLKVGQIIKMDCDDWVPADVVLLTSTNEMGEAFVETMALDGETNLKSKVPNNDLHKLANKVKSLSDMSSTTILSEDPNLDLYNFEGSLDLPDLDTHELKKYPLGPDNVIYRGSIIRNTGCCLGLVIFTGEETKIRMNAIKNPRIKAPKLQRSINMIVAFMVVLVLCLSCFSMMGERIYYNRIRDTHWYIYQQDAGVAATVMGFIIMFNTMIPLSLYVTMEIIKVMQMVLMQWDIDMYHQPSNTPAEARTATILEELGQVSYIFSDKTGTLTDNVMVFRKFSVGGTPWIHDIDLINKEAEMMSLDGPEDVKSVLSRGSGPIRAGSVRVTGRPSLALSVRKTNLTRPSMNPSLVTAKTAKEMEYSDVRPLKSSLELIRYIQTNPNTAFSKKVKFFLLSIALCHTCIPRKVETKLTGSSSTDTITSIEQAGEIANANVSGITDKSSNTPPGASAHAEDAEGDDDESVEIDYQAASPDELALVQAASDMGFVFWDKKLKKLTLKLYPNGFDEEPEFEDYELLEVVDFTSSRKRMSCVVRFPDGKIVMLCKGADNVILERLRDIHMVNKKQNELTRNVSQRKKTEAELILQKTHDESGASIIGRLSSSSLKRNSTQMNRTPTNGSDSFPVIDTVLSNEQADQDIGEIVKKSRKSMQLQQKDKYNFTEEHSYIPPDQLVLNDEFVLERTLQHIEEFSSDGLRTLLYSYRYLDEKTYQAWAETYAKAKTAIHNRADKIQEAGCMLENNFELLGCTAIEDKLQEGVPEAIEKLRRAGIRMWMLTGDKRETAINIGYSCKLIRDYSTVVILSNESGDMSDLGSKMSAAELEIDAGNVAHIVIVVDGSTLGEIEKDITLMTLFISLGVKANSVIVCRASPSQKATMVEKVRQLDKSKVTLAIGDGANDIAMIQSADVGVGITGKEGLQAARTSDYSIAQFRFLLKLLLVHGRYNYIRTSKFVLCTFYKELFFYLTQLLYQRYTLFTGSSLYESWSLSMFNTLFTSLPVLCVGMFDKDLRPSTLCAVPELYSLGRNYESFNLKLFLMWVLLAATQATSLAFCLWFTFGFNALIDNTTYPLGVVLFTVLIIIINCKCNIIEMHCISKLSIIAWLVSVLGWLAWCVLLNFLYKSRDNIIFYVADGLTQHFGTDGTFWATVLVLVIVGLSIDLVFQAAKVIAFPNDSMIFQRLEKKPAIRRKLEMNAFEEMKQGWTWLHESQLVEQDIESYPKFKRRFYNFRSFLKKGSMHPTKATQNRKRKATIVSPTELPPDFPSTVKLSSTDRYQEEMLPSGKIIRQRLGSDENSHHTSGSKSRLFKKKKDDENIEDILERRMEDLERE</sequence>
<feature type="binding site" evidence="14">
    <location>
        <position position="1262"/>
    </location>
    <ligand>
        <name>ATP</name>
        <dbReference type="ChEBI" id="CHEBI:30616"/>
    </ligand>
</feature>
<dbReference type="InterPro" id="IPR023299">
    <property type="entry name" value="ATPase_P-typ_cyto_dom_N"/>
</dbReference>
<dbReference type="GO" id="GO:0005524">
    <property type="term" value="F:ATP binding"/>
    <property type="evidence" value="ECO:0007669"/>
    <property type="project" value="UniProtKB-UniRule"/>
</dbReference>
<feature type="region of interest" description="Disordered" evidence="17">
    <location>
        <begin position="1649"/>
        <end position="1678"/>
    </location>
</feature>
<feature type="binding site" evidence="14">
    <location>
        <position position="1263"/>
    </location>
    <ligand>
        <name>ATP</name>
        <dbReference type="ChEBI" id="CHEBI:30616"/>
    </ligand>
</feature>